<keyword evidence="1" id="KW-0732">Signal</keyword>
<comment type="caution">
    <text evidence="2">The sequence shown here is derived from an EMBL/GenBank/DDBJ whole genome shotgun (WGS) entry which is preliminary data.</text>
</comment>
<feature type="signal peptide" evidence="1">
    <location>
        <begin position="1"/>
        <end position="23"/>
    </location>
</feature>
<accession>J9DV48</accession>
<evidence type="ECO:0000313" key="2">
    <source>
        <dbReference type="EMBL" id="EJW20907.1"/>
    </source>
</evidence>
<dbReference type="AlphaFoldDB" id="J9DV48"/>
<proteinExistence type="predicted"/>
<reference evidence="2 3" key="1">
    <citation type="journal article" date="2012" name="J. Bacteriol.">
        <title>Genome Sequence of Strain IMCC14465, Isolated from the East Sea, Belonging to the PS1 Clade of Alphaproteobacteria.</title>
        <authorList>
            <person name="Yang S.J."/>
            <person name="Kang I."/>
            <person name="Cho J.C."/>
        </authorList>
    </citation>
    <scope>NUCLEOTIDE SEQUENCE [LARGE SCALE GENOMIC DNA]</scope>
    <source>
        <strain evidence="2 3">IMCC14465</strain>
    </source>
</reference>
<keyword evidence="3" id="KW-1185">Reference proteome</keyword>
<protein>
    <recommendedName>
        <fullName evidence="4">DUF1002 domain-containing protein</fullName>
    </recommendedName>
</protein>
<name>J9DV48_9PROT</name>
<dbReference type="STRING" id="1220535.IMCC14465_07030"/>
<gene>
    <name evidence="2" type="ORF">IMCC14465_07030</name>
</gene>
<sequence>MRNLFIFSFLILTISFSTSPVMAQTEIVPLGEAISDLTEQDIAGKTGAGDVSAQIDAALDSAMVADALAQGLITQEEAGSLNQALDIIEANIDNFDFDIQAMIAEALENGDVSLQQVTETLNAFDQLSDAGKAIVGQDTFSPINGQGDLSDADWAVIQSVSDNFGSDDPTENPSGDPAQ</sequence>
<evidence type="ECO:0000256" key="1">
    <source>
        <dbReference type="SAM" id="SignalP"/>
    </source>
</evidence>
<organism evidence="2 3">
    <name type="scientific">alpha proteobacterium IMCC14465</name>
    <dbReference type="NCBI Taxonomy" id="1220535"/>
    <lineage>
        <taxon>Bacteria</taxon>
        <taxon>Pseudomonadati</taxon>
        <taxon>Pseudomonadota</taxon>
        <taxon>Alphaproteobacteria</taxon>
        <taxon>PS1 clade</taxon>
    </lineage>
</organism>
<dbReference type="OrthoDB" id="8517507at2"/>
<dbReference type="Proteomes" id="UP000004836">
    <property type="component" value="Unassembled WGS sequence"/>
</dbReference>
<dbReference type="PATRIC" id="fig|1220535.3.peg.700"/>
<dbReference type="EMBL" id="ALYF01000003">
    <property type="protein sequence ID" value="EJW20907.1"/>
    <property type="molecule type" value="Genomic_DNA"/>
</dbReference>
<evidence type="ECO:0000313" key="3">
    <source>
        <dbReference type="Proteomes" id="UP000004836"/>
    </source>
</evidence>
<dbReference type="eggNOG" id="ENOG502ZMDF">
    <property type="taxonomic scope" value="Bacteria"/>
</dbReference>
<evidence type="ECO:0008006" key="4">
    <source>
        <dbReference type="Google" id="ProtNLM"/>
    </source>
</evidence>
<feature type="chain" id="PRO_5003823098" description="DUF1002 domain-containing protein" evidence="1">
    <location>
        <begin position="24"/>
        <end position="179"/>
    </location>
</feature>